<organism evidence="2 3">
    <name type="scientific">Mucilaginibacter mali</name>
    <dbReference type="NCBI Taxonomy" id="2740462"/>
    <lineage>
        <taxon>Bacteria</taxon>
        <taxon>Pseudomonadati</taxon>
        <taxon>Bacteroidota</taxon>
        <taxon>Sphingobacteriia</taxon>
        <taxon>Sphingobacteriales</taxon>
        <taxon>Sphingobacteriaceae</taxon>
        <taxon>Mucilaginibacter</taxon>
    </lineage>
</organism>
<feature type="domain" description="ApeI dehydratase-like" evidence="1">
    <location>
        <begin position="21"/>
        <end position="98"/>
    </location>
</feature>
<proteinExistence type="predicted"/>
<reference evidence="2 3" key="1">
    <citation type="submission" date="2020-05" db="EMBL/GenBank/DDBJ databases">
        <title>Mucilaginibacter mali sp. nov.</title>
        <authorList>
            <person name="Kim H.S."/>
            <person name="Lee K.C."/>
            <person name="Suh M.K."/>
            <person name="Kim J.-S."/>
            <person name="Han K.-I."/>
            <person name="Eom M.K."/>
            <person name="Shin Y.K."/>
            <person name="Lee J.-S."/>
        </authorList>
    </citation>
    <scope>NUCLEOTIDE SEQUENCE [LARGE SCALE GENOMIC DNA]</scope>
    <source>
        <strain evidence="2 3">G2-14</strain>
    </source>
</reference>
<sequence length="126" mass="13834">MEPTFKFMLKDHFYHILNLTHADNAVTVSLQLNVGHTIFSGHFPGQPVVPGACMLQMVKEILAEAVPGDHQLKKAANLKFIAPVDPNMVDELELKLTYKAIDDGLQVNASLLSNGVVSFKMQGVFS</sequence>
<dbReference type="AlphaFoldDB" id="A0A7D4UCZ9"/>
<dbReference type="Gene3D" id="3.10.129.10">
    <property type="entry name" value="Hotdog Thioesterase"/>
    <property type="match status" value="1"/>
</dbReference>
<dbReference type="InterPro" id="IPR054545">
    <property type="entry name" value="ApeI-like"/>
</dbReference>
<dbReference type="GO" id="GO:0016829">
    <property type="term" value="F:lyase activity"/>
    <property type="evidence" value="ECO:0007669"/>
    <property type="project" value="UniProtKB-KW"/>
</dbReference>
<dbReference type="SUPFAM" id="SSF54637">
    <property type="entry name" value="Thioesterase/thiol ester dehydrase-isomerase"/>
    <property type="match status" value="1"/>
</dbReference>
<evidence type="ECO:0000313" key="3">
    <source>
        <dbReference type="Proteomes" id="UP000505355"/>
    </source>
</evidence>
<dbReference type="KEGG" id="mmab:HQ865_21005"/>
<gene>
    <name evidence="2" type="ORF">HQ865_21005</name>
</gene>
<name>A0A7D4UCZ9_9SPHI</name>
<dbReference type="RefSeq" id="WP_173416790.1">
    <property type="nucleotide sequence ID" value="NZ_CP054139.1"/>
</dbReference>
<dbReference type="Proteomes" id="UP000505355">
    <property type="component" value="Chromosome"/>
</dbReference>
<dbReference type="Pfam" id="PF22818">
    <property type="entry name" value="ApeI-like"/>
    <property type="match status" value="1"/>
</dbReference>
<keyword evidence="3" id="KW-1185">Reference proteome</keyword>
<dbReference type="EMBL" id="CP054139">
    <property type="protein sequence ID" value="QKJ32138.1"/>
    <property type="molecule type" value="Genomic_DNA"/>
</dbReference>
<accession>A0A7D4UCZ9</accession>
<protein>
    <submittedName>
        <fullName evidence="2">3-hydroxyacyl-ACP dehydratase</fullName>
    </submittedName>
</protein>
<evidence type="ECO:0000259" key="1">
    <source>
        <dbReference type="Pfam" id="PF22818"/>
    </source>
</evidence>
<dbReference type="InterPro" id="IPR029069">
    <property type="entry name" value="HotDog_dom_sf"/>
</dbReference>
<evidence type="ECO:0000313" key="2">
    <source>
        <dbReference type="EMBL" id="QKJ32138.1"/>
    </source>
</evidence>